<dbReference type="VEuPathDB" id="AmoebaDB:NF0103790"/>
<evidence type="ECO:0000256" key="2">
    <source>
        <dbReference type="SAM" id="MobiDB-lite"/>
    </source>
</evidence>
<dbReference type="VEuPathDB" id="AmoebaDB:FDP41_002272"/>
<name>A0A6A5BUT4_NAEFO</name>
<evidence type="ECO:0000256" key="1">
    <source>
        <dbReference type="SAM" id="Coils"/>
    </source>
</evidence>
<keyword evidence="1" id="KW-0175">Coiled coil</keyword>
<dbReference type="AlphaFoldDB" id="A0A6A5BUT4"/>
<evidence type="ECO:0000313" key="4">
    <source>
        <dbReference type="Proteomes" id="UP000444721"/>
    </source>
</evidence>
<dbReference type="VEuPathDB" id="AmoebaDB:NfTy_042890"/>
<feature type="coiled-coil region" evidence="1">
    <location>
        <begin position="776"/>
        <end position="829"/>
    </location>
</feature>
<dbReference type="Proteomes" id="UP000444721">
    <property type="component" value="Unassembled WGS sequence"/>
</dbReference>
<feature type="compositionally biased region" description="Polar residues" evidence="2">
    <location>
        <begin position="517"/>
        <end position="529"/>
    </location>
</feature>
<feature type="region of interest" description="Disordered" evidence="2">
    <location>
        <begin position="517"/>
        <end position="547"/>
    </location>
</feature>
<feature type="compositionally biased region" description="Polar residues" evidence="2">
    <location>
        <begin position="467"/>
        <end position="493"/>
    </location>
</feature>
<reference evidence="3 4" key="1">
    <citation type="journal article" date="2019" name="Sci. Rep.">
        <title>Nanopore sequencing improves the draft genome of the human pathogenic amoeba Naegleria fowleri.</title>
        <authorList>
            <person name="Liechti N."/>
            <person name="Schurch N."/>
            <person name="Bruggmann R."/>
            <person name="Wittwer M."/>
        </authorList>
    </citation>
    <scope>NUCLEOTIDE SEQUENCE [LARGE SCALE GENOMIC DNA]</scope>
    <source>
        <strain evidence="3 4">ATCC 30894</strain>
    </source>
</reference>
<feature type="region of interest" description="Disordered" evidence="2">
    <location>
        <begin position="443"/>
        <end position="493"/>
    </location>
</feature>
<feature type="compositionally biased region" description="Polar residues" evidence="2">
    <location>
        <begin position="382"/>
        <end position="410"/>
    </location>
</feature>
<protein>
    <submittedName>
        <fullName evidence="3">Uncharacterized protein</fullName>
    </submittedName>
</protein>
<dbReference type="OrthoDB" id="10430629at2759"/>
<feature type="region of interest" description="Disordered" evidence="2">
    <location>
        <begin position="730"/>
        <end position="771"/>
    </location>
</feature>
<dbReference type="GeneID" id="68109490"/>
<dbReference type="RefSeq" id="XP_044563165.1">
    <property type="nucleotide sequence ID" value="XM_044705448.1"/>
</dbReference>
<comment type="caution">
    <text evidence="3">The sequence shown here is derived from an EMBL/GenBank/DDBJ whole genome shotgun (WGS) entry which is preliminary data.</text>
</comment>
<feature type="region of interest" description="Disordered" evidence="2">
    <location>
        <begin position="365"/>
        <end position="410"/>
    </location>
</feature>
<evidence type="ECO:0000313" key="3">
    <source>
        <dbReference type="EMBL" id="KAF0978452.1"/>
    </source>
</evidence>
<gene>
    <name evidence="3" type="ORF">FDP41_002272</name>
</gene>
<keyword evidence="4" id="KW-1185">Reference proteome</keyword>
<sequence>MILTGTSPIPQDEEVGIRLLRIRRNENKNLYENIRQRGNDGCCSGGIGTTNDNTGCRRHKYPHVDETSHGPVLLNPWYPHHQHAFDVHNDENYRRRKMEKLHHDLHYLPPPHYNYRPSVHPVPPPMQYFTSGKIPVMQQEPPPPRLLRPEGKRKLRRLIQQQQQDTKSSRHQLLLDPFHPVNNNVVACSEDIKEDLKKKHKKIIKLKKYDSNDNSITEDLSIQLLKTNYPMYNIANNMLFQYGEEVQENCTEVSCSTESSNATAVVDKSIQINSTIIEECTQTEQHVVLRSNVSNLGTQTSPEEQKKVQLKGEQLLDVLRHSHIMDLETYFQLMEKQEREGTSNSALDISILNNTEHFPEVPHALAPSNQNKGIADSRDLPNVSNIHHASVDSSTESKPTSTIPQTKSTPSSVEITYALEDYMSPVQVVDNIRNNMQQEKPILTTSTTTPSKPQAHNDPPTDIKPISTLTRSNSKSQITDQHLSRQGCNNANSELGDQPFTIIKNTSEDPQNIVSIPNVETTPSDNNIVSKDAPLLSSCNEDDEPKPPKFEERIIYLEEEKSQPSLNSQSYPTYTPAYMDKVIYIDELRKEKHPTCSDRIEQAEEETSYSSVEIPYFEERILELGKQPTLTNLNEQTHVDDDNVSITTIGSQETYEEYLQRIGIDITNMPFSSEAVKKKLELQMAISARNSLNFTRGSLLMPQDFDFGNQSFLSTLNNNFASSLRHSKAIPNGKEEDQKTSSVHQAACNREEQNTTRANTQDKNIKPNPPTVESILRNILENSNKIKSKLNKCNEEASANNSPALINQKNIHIEEITEYKSLISKLEKEFMSNADYLIAQTELMKEETEEALGRIDRLQLIKKERFNESLDVVYHQKR</sequence>
<organism evidence="3 4">
    <name type="scientific">Naegleria fowleri</name>
    <name type="common">Brain eating amoeba</name>
    <dbReference type="NCBI Taxonomy" id="5763"/>
    <lineage>
        <taxon>Eukaryota</taxon>
        <taxon>Discoba</taxon>
        <taxon>Heterolobosea</taxon>
        <taxon>Tetramitia</taxon>
        <taxon>Eutetramitia</taxon>
        <taxon>Vahlkampfiidae</taxon>
        <taxon>Naegleria</taxon>
    </lineage>
</organism>
<feature type="compositionally biased region" description="Polar residues" evidence="2">
    <location>
        <begin position="443"/>
        <end position="454"/>
    </location>
</feature>
<proteinExistence type="predicted"/>
<dbReference type="EMBL" id="VFQX01000029">
    <property type="protein sequence ID" value="KAF0978452.1"/>
    <property type="molecule type" value="Genomic_DNA"/>
</dbReference>
<accession>A0A6A5BUT4</accession>